<dbReference type="AlphaFoldDB" id="A0A0R2AV66"/>
<name>A0A0R2AV66_9LACO</name>
<dbReference type="Gene3D" id="3.10.310.50">
    <property type="match status" value="1"/>
</dbReference>
<keyword evidence="2" id="KW-0732">Signal</keyword>
<dbReference type="Pfam" id="PF04536">
    <property type="entry name" value="TPM_phosphatase"/>
    <property type="match status" value="1"/>
</dbReference>
<reference evidence="4 5" key="1">
    <citation type="journal article" date="2015" name="Genome Announc.">
        <title>Expanding the biotechnology potential of lactobacilli through comparative genomics of 213 strains and associated genera.</title>
        <authorList>
            <person name="Sun Z."/>
            <person name="Harris H.M."/>
            <person name="McCann A."/>
            <person name="Guo C."/>
            <person name="Argimon S."/>
            <person name="Zhang W."/>
            <person name="Yang X."/>
            <person name="Jeffery I.B."/>
            <person name="Cooney J.C."/>
            <person name="Kagawa T.F."/>
            <person name="Liu W."/>
            <person name="Song Y."/>
            <person name="Salvetti E."/>
            <person name="Wrobel A."/>
            <person name="Rasinkangas P."/>
            <person name="Parkhill J."/>
            <person name="Rea M.C."/>
            <person name="O'Sullivan O."/>
            <person name="Ritari J."/>
            <person name="Douillard F.P."/>
            <person name="Paul Ross R."/>
            <person name="Yang R."/>
            <person name="Briner A.E."/>
            <person name="Felis G.E."/>
            <person name="de Vos W.M."/>
            <person name="Barrangou R."/>
            <person name="Klaenhammer T.R."/>
            <person name="Caufield P.W."/>
            <person name="Cui Y."/>
            <person name="Zhang H."/>
            <person name="O'Toole P.W."/>
        </authorList>
    </citation>
    <scope>NUCLEOTIDE SEQUENCE [LARGE SCALE GENOMIC DNA]</scope>
    <source>
        <strain evidence="4 5">DSM 23927</strain>
    </source>
</reference>
<dbReference type="EMBL" id="AYZQ01000005">
    <property type="protein sequence ID" value="KRM71313.1"/>
    <property type="molecule type" value="Genomic_DNA"/>
</dbReference>
<sequence length="298" mass="31413">MSKQKVGERMRKRHALWAILLLPLLSFFFASQTVHAETLPDRPGNVSYVDQLGILSQETKTIITDKNRTYSESKQKPKIAVAVVKSTDGDAISSYAPDLFQKWGISQKGEDNGVLIVFADNDGAHNVRIEVGYGLEPDLPDLLANKILVASKSDLKSKNQADNDKGIRQVFNTVATVIDQKYHFAKDANTVSDDELDQLKTKQRNNSGGNLLARGLGIVIAVVVVLLLLFGGSGRGRGGRGGGGNSWLWFLLGSLLSSGNRRGPWGGGGSGFGGGGGFGGGDGGNWGGGSSGGGGADI</sequence>
<feature type="transmembrane region" description="Helical" evidence="1">
    <location>
        <begin position="211"/>
        <end position="230"/>
    </location>
</feature>
<protein>
    <recommendedName>
        <fullName evidence="3">TPM domain-containing protein</fullName>
    </recommendedName>
</protein>
<feature type="domain" description="TPM" evidence="3">
    <location>
        <begin position="49"/>
        <end position="175"/>
    </location>
</feature>
<evidence type="ECO:0000256" key="1">
    <source>
        <dbReference type="SAM" id="Phobius"/>
    </source>
</evidence>
<keyword evidence="1" id="KW-0812">Transmembrane</keyword>
<accession>A0A0R2AV66</accession>
<dbReference type="STRING" id="1423727.FC34_GL001793"/>
<organism evidence="4 5">
    <name type="scientific">Lacticaseibacillus brantae DSM 23927</name>
    <dbReference type="NCBI Taxonomy" id="1423727"/>
    <lineage>
        <taxon>Bacteria</taxon>
        <taxon>Bacillati</taxon>
        <taxon>Bacillota</taxon>
        <taxon>Bacilli</taxon>
        <taxon>Lactobacillales</taxon>
        <taxon>Lactobacillaceae</taxon>
        <taxon>Lacticaseibacillus</taxon>
    </lineage>
</organism>
<comment type="caution">
    <text evidence="4">The sequence shown here is derived from an EMBL/GenBank/DDBJ whole genome shotgun (WGS) entry which is preliminary data.</text>
</comment>
<dbReference type="PANTHER" id="PTHR30373:SF2">
    <property type="entry name" value="UPF0603 PROTEIN YGCG"/>
    <property type="match status" value="1"/>
</dbReference>
<evidence type="ECO:0000313" key="4">
    <source>
        <dbReference type="EMBL" id="KRM71313.1"/>
    </source>
</evidence>
<gene>
    <name evidence="4" type="ORF">FC34_GL001793</name>
</gene>
<evidence type="ECO:0000313" key="5">
    <source>
        <dbReference type="Proteomes" id="UP000051672"/>
    </source>
</evidence>
<dbReference type="InterPro" id="IPR007621">
    <property type="entry name" value="TPM_dom"/>
</dbReference>
<dbReference type="PATRIC" id="fig|1423727.3.peg.1818"/>
<dbReference type="Proteomes" id="UP000051672">
    <property type="component" value="Unassembled WGS sequence"/>
</dbReference>
<feature type="chain" id="PRO_5006415029" description="TPM domain-containing protein" evidence="2">
    <location>
        <begin position="37"/>
        <end position="298"/>
    </location>
</feature>
<keyword evidence="5" id="KW-1185">Reference proteome</keyword>
<keyword evidence="1" id="KW-1133">Transmembrane helix</keyword>
<evidence type="ECO:0000256" key="2">
    <source>
        <dbReference type="SAM" id="SignalP"/>
    </source>
</evidence>
<dbReference type="PANTHER" id="PTHR30373">
    <property type="entry name" value="UPF0603 PROTEIN YGCG"/>
    <property type="match status" value="1"/>
</dbReference>
<feature type="signal peptide" evidence="2">
    <location>
        <begin position="1"/>
        <end position="36"/>
    </location>
</feature>
<evidence type="ECO:0000259" key="3">
    <source>
        <dbReference type="Pfam" id="PF04536"/>
    </source>
</evidence>
<keyword evidence="1" id="KW-0472">Membrane</keyword>
<proteinExistence type="predicted"/>